<accession>A0A7J8SFW0</accession>
<comment type="caution">
    <text evidence="1">The sequence shown here is derived from an EMBL/GenBank/DDBJ whole genome shotgun (WGS) entry which is preliminary data.</text>
</comment>
<organism evidence="1 2">
    <name type="scientific">Gossypium davidsonii</name>
    <name type="common">Davidson's cotton</name>
    <name type="synonym">Gossypium klotzschianum subsp. davidsonii</name>
    <dbReference type="NCBI Taxonomy" id="34287"/>
    <lineage>
        <taxon>Eukaryota</taxon>
        <taxon>Viridiplantae</taxon>
        <taxon>Streptophyta</taxon>
        <taxon>Embryophyta</taxon>
        <taxon>Tracheophyta</taxon>
        <taxon>Spermatophyta</taxon>
        <taxon>Magnoliopsida</taxon>
        <taxon>eudicotyledons</taxon>
        <taxon>Gunneridae</taxon>
        <taxon>Pentapetalae</taxon>
        <taxon>rosids</taxon>
        <taxon>malvids</taxon>
        <taxon>Malvales</taxon>
        <taxon>Malvaceae</taxon>
        <taxon>Malvoideae</taxon>
        <taxon>Gossypium</taxon>
    </lineage>
</organism>
<evidence type="ECO:0000313" key="1">
    <source>
        <dbReference type="EMBL" id="MBA0624690.1"/>
    </source>
</evidence>
<evidence type="ECO:0000313" key="2">
    <source>
        <dbReference type="Proteomes" id="UP000593561"/>
    </source>
</evidence>
<dbReference type="Proteomes" id="UP000593561">
    <property type="component" value="Unassembled WGS sequence"/>
</dbReference>
<feature type="non-terminal residue" evidence="1">
    <location>
        <position position="60"/>
    </location>
</feature>
<protein>
    <submittedName>
        <fullName evidence="1">Uncharacterized protein</fullName>
    </submittedName>
</protein>
<keyword evidence="2" id="KW-1185">Reference proteome</keyword>
<dbReference type="AlphaFoldDB" id="A0A7J8SFW0"/>
<gene>
    <name evidence="1" type="ORF">Godav_009993</name>
</gene>
<dbReference type="EMBL" id="JABFAC010000009">
    <property type="protein sequence ID" value="MBA0624690.1"/>
    <property type="molecule type" value="Genomic_DNA"/>
</dbReference>
<name>A0A7J8SFW0_GOSDV</name>
<proteinExistence type="predicted"/>
<sequence>GLKYLLAHFRPDQSRHFTSPTSYSGVLGIEEQHQSIPNLVVKLYCGDDTVGEGTPGNRSS</sequence>
<reference evidence="1 2" key="1">
    <citation type="journal article" date="2019" name="Genome Biol. Evol.">
        <title>Insights into the evolution of the New World diploid cottons (Gossypium, subgenus Houzingenia) based on genome sequencing.</title>
        <authorList>
            <person name="Grover C.E."/>
            <person name="Arick M.A. 2nd"/>
            <person name="Thrash A."/>
            <person name="Conover J.L."/>
            <person name="Sanders W.S."/>
            <person name="Peterson D.G."/>
            <person name="Frelichowski J.E."/>
            <person name="Scheffler J.A."/>
            <person name="Scheffler B.E."/>
            <person name="Wendel J.F."/>
        </authorList>
    </citation>
    <scope>NUCLEOTIDE SEQUENCE [LARGE SCALE GENOMIC DNA]</scope>
    <source>
        <strain evidence="1">27</strain>
        <tissue evidence="1">Leaf</tissue>
    </source>
</reference>